<evidence type="ECO:0000256" key="4">
    <source>
        <dbReference type="ARBA" id="ARBA00022857"/>
    </source>
</evidence>
<dbReference type="GO" id="GO:0016491">
    <property type="term" value="F:oxidoreductase activity"/>
    <property type="evidence" value="ECO:0007669"/>
    <property type="project" value="InterPro"/>
</dbReference>
<dbReference type="InterPro" id="IPR020843">
    <property type="entry name" value="ER"/>
</dbReference>
<dbReference type="InterPro" id="IPR049900">
    <property type="entry name" value="PKS_mFAS_DH"/>
</dbReference>
<dbReference type="Proteomes" id="UP000185783">
    <property type="component" value="Unassembled WGS sequence"/>
</dbReference>
<dbReference type="SMART" id="SM00822">
    <property type="entry name" value="PKS_KR"/>
    <property type="match status" value="1"/>
</dbReference>
<dbReference type="CDD" id="cd00833">
    <property type="entry name" value="PKS"/>
    <property type="match status" value="1"/>
</dbReference>
<comment type="caution">
    <text evidence="12">The sequence shown here is derived from an EMBL/GenBank/DDBJ whole genome shotgun (WGS) entry which is preliminary data.</text>
</comment>
<dbReference type="InterPro" id="IPR009081">
    <property type="entry name" value="PP-bd_ACP"/>
</dbReference>
<dbReference type="SMART" id="SM00823">
    <property type="entry name" value="PKS_PP"/>
    <property type="match status" value="1"/>
</dbReference>
<dbReference type="InterPro" id="IPR036291">
    <property type="entry name" value="NAD(P)-bd_dom_sf"/>
</dbReference>
<dbReference type="InterPro" id="IPR049551">
    <property type="entry name" value="PKS_DH_C"/>
</dbReference>
<dbReference type="InterPro" id="IPR002364">
    <property type="entry name" value="Quin_OxRdtase/zeta-crystal_CS"/>
</dbReference>
<dbReference type="InterPro" id="IPR013149">
    <property type="entry name" value="ADH-like_C"/>
</dbReference>
<dbReference type="Pfam" id="PF08659">
    <property type="entry name" value="KR"/>
    <property type="match status" value="1"/>
</dbReference>
<feature type="active site" description="Proton acceptor; for dehydratase activity" evidence="7">
    <location>
        <position position="922"/>
    </location>
</feature>
<evidence type="ECO:0000256" key="6">
    <source>
        <dbReference type="ARBA" id="ARBA00023315"/>
    </source>
</evidence>
<dbReference type="InterPro" id="IPR050091">
    <property type="entry name" value="PKS_NRPS_Biosynth_Enz"/>
</dbReference>
<keyword evidence="13" id="KW-1185">Reference proteome</keyword>
<dbReference type="InterPro" id="IPR020841">
    <property type="entry name" value="PKS_Beta-ketoAc_synthase_dom"/>
</dbReference>
<dbReference type="InterPro" id="IPR020807">
    <property type="entry name" value="PKS_DH"/>
</dbReference>
<dbReference type="GO" id="GO:0004315">
    <property type="term" value="F:3-oxoacyl-[acyl-carrier-protein] synthase activity"/>
    <property type="evidence" value="ECO:0007669"/>
    <property type="project" value="InterPro"/>
</dbReference>
<dbReference type="PANTHER" id="PTHR43775">
    <property type="entry name" value="FATTY ACID SYNTHASE"/>
    <property type="match status" value="1"/>
</dbReference>
<evidence type="ECO:0000313" key="12">
    <source>
        <dbReference type="EMBL" id="OKL45777.1"/>
    </source>
</evidence>
<dbReference type="CDD" id="cd05274">
    <property type="entry name" value="KR_FAS_SDR_x"/>
    <property type="match status" value="1"/>
</dbReference>
<dbReference type="PANTHER" id="PTHR43775:SF37">
    <property type="entry name" value="SI:DKEY-61P9.11"/>
    <property type="match status" value="1"/>
</dbReference>
<dbReference type="PROSITE" id="PS00606">
    <property type="entry name" value="KS3_1"/>
    <property type="match status" value="1"/>
</dbReference>
<dbReference type="SUPFAM" id="SSF53901">
    <property type="entry name" value="Thiolase-like"/>
    <property type="match status" value="1"/>
</dbReference>
<dbReference type="Gene3D" id="3.40.47.10">
    <property type="match status" value="1"/>
</dbReference>
<keyword evidence="1" id="KW-0596">Phosphopantetheine</keyword>
<feature type="compositionally biased region" description="Polar residues" evidence="8">
    <location>
        <begin position="2502"/>
        <end position="2514"/>
    </location>
</feature>
<evidence type="ECO:0000313" key="13">
    <source>
        <dbReference type="Proteomes" id="UP000185783"/>
    </source>
</evidence>
<dbReference type="Pfam" id="PF14765">
    <property type="entry name" value="PS-DH"/>
    <property type="match status" value="1"/>
</dbReference>
<proteinExistence type="predicted"/>
<dbReference type="InterPro" id="IPR032821">
    <property type="entry name" value="PKS_assoc"/>
</dbReference>
<dbReference type="Gene3D" id="3.30.70.3290">
    <property type="match status" value="1"/>
</dbReference>
<dbReference type="STRING" id="197461.A3843_01220"/>
<dbReference type="InterPro" id="IPR029063">
    <property type="entry name" value="SAM-dependent_MTases_sf"/>
</dbReference>
<dbReference type="SUPFAM" id="SSF53335">
    <property type="entry name" value="S-adenosyl-L-methionine-dependent methyltransferases"/>
    <property type="match status" value="1"/>
</dbReference>
<dbReference type="SUPFAM" id="SSF50129">
    <property type="entry name" value="GroES-like"/>
    <property type="match status" value="1"/>
</dbReference>
<dbReference type="GO" id="GO:0031177">
    <property type="term" value="F:phosphopantetheine binding"/>
    <property type="evidence" value="ECO:0007669"/>
    <property type="project" value="InterPro"/>
</dbReference>
<evidence type="ECO:0000256" key="2">
    <source>
        <dbReference type="ARBA" id="ARBA00022553"/>
    </source>
</evidence>
<dbReference type="Gene3D" id="3.40.50.720">
    <property type="entry name" value="NAD(P)-binding Rossmann-like Domain"/>
    <property type="match status" value="3"/>
</dbReference>
<dbReference type="FunFam" id="3.40.50.720:FF:000209">
    <property type="entry name" value="Polyketide synthase Pks12"/>
    <property type="match status" value="1"/>
</dbReference>
<evidence type="ECO:0000259" key="10">
    <source>
        <dbReference type="PROSITE" id="PS52004"/>
    </source>
</evidence>
<evidence type="ECO:0000256" key="3">
    <source>
        <dbReference type="ARBA" id="ARBA00022679"/>
    </source>
</evidence>
<dbReference type="InterPro" id="IPR018201">
    <property type="entry name" value="Ketoacyl_synth_AS"/>
</dbReference>
<feature type="domain" description="PKS/mFAS DH" evidence="11">
    <location>
        <begin position="893"/>
        <end position="1173"/>
    </location>
</feature>
<dbReference type="InterPro" id="IPR049552">
    <property type="entry name" value="PKS_DH_N"/>
</dbReference>
<dbReference type="InterPro" id="IPR001227">
    <property type="entry name" value="Ac_transferase_dom_sf"/>
</dbReference>
<dbReference type="InterPro" id="IPR016039">
    <property type="entry name" value="Thiolase-like"/>
</dbReference>
<keyword evidence="2" id="KW-0597">Phosphoprotein</keyword>
<dbReference type="InterPro" id="IPR036736">
    <property type="entry name" value="ACP-like_sf"/>
</dbReference>
<dbReference type="SUPFAM" id="SSF51735">
    <property type="entry name" value="NAD(P)-binding Rossmann-fold domains"/>
    <property type="match status" value="3"/>
</dbReference>
<evidence type="ECO:0000259" key="11">
    <source>
        <dbReference type="PROSITE" id="PS52019"/>
    </source>
</evidence>
<dbReference type="Pfam" id="PF00698">
    <property type="entry name" value="Acyl_transf_1"/>
    <property type="match status" value="1"/>
</dbReference>
<dbReference type="InterPro" id="IPR020806">
    <property type="entry name" value="PKS_PP-bd"/>
</dbReference>
<dbReference type="SMART" id="SM00827">
    <property type="entry name" value="PKS_AT"/>
    <property type="match status" value="1"/>
</dbReference>
<dbReference type="SMART" id="SM00825">
    <property type="entry name" value="PKS_KS"/>
    <property type="match status" value="1"/>
</dbReference>
<dbReference type="InterPro" id="IPR057326">
    <property type="entry name" value="KR_dom"/>
</dbReference>
<dbReference type="Pfam" id="PF00109">
    <property type="entry name" value="ketoacyl-synt"/>
    <property type="match status" value="1"/>
</dbReference>
<keyword evidence="4" id="KW-0521">NADP</keyword>
<dbReference type="Gene3D" id="3.40.50.150">
    <property type="entry name" value="Vaccinia Virus protein VP39"/>
    <property type="match status" value="1"/>
</dbReference>
<accession>A0A1U7JM28</accession>
<keyword evidence="3" id="KW-0808">Transferase</keyword>
<dbReference type="Gene3D" id="3.40.366.10">
    <property type="entry name" value="Malonyl-Coenzyme A Acyl Carrier Protein, domain 2"/>
    <property type="match status" value="1"/>
</dbReference>
<dbReference type="Gene3D" id="1.10.1200.10">
    <property type="entry name" value="ACP-like"/>
    <property type="match status" value="1"/>
</dbReference>
<feature type="domain" description="Ketosynthase family 3 (KS3)" evidence="10">
    <location>
        <begin position="1"/>
        <end position="421"/>
    </location>
</feature>
<keyword evidence="6" id="KW-0012">Acyltransferase</keyword>
<dbReference type="EMBL" id="LVVZ01000003">
    <property type="protein sequence ID" value="OKL45777.1"/>
    <property type="molecule type" value="Genomic_DNA"/>
</dbReference>
<dbReference type="PROSITE" id="PS00012">
    <property type="entry name" value="PHOSPHOPANTETHEINE"/>
    <property type="match status" value="1"/>
</dbReference>
<evidence type="ECO:0000256" key="8">
    <source>
        <dbReference type="SAM" id="MobiDB-lite"/>
    </source>
</evidence>
<dbReference type="InterPro" id="IPR014031">
    <property type="entry name" value="Ketoacyl_synth_C"/>
</dbReference>
<dbReference type="SMART" id="SM00826">
    <property type="entry name" value="PKS_DH"/>
    <property type="match status" value="1"/>
</dbReference>
<dbReference type="InterPro" id="IPR016035">
    <property type="entry name" value="Acyl_Trfase/lysoPLipase"/>
</dbReference>
<dbReference type="Pfam" id="PF00550">
    <property type="entry name" value="PP-binding"/>
    <property type="match status" value="1"/>
</dbReference>
<protein>
    <submittedName>
        <fullName evidence="12">Polyketide synthase</fullName>
    </submittedName>
</protein>
<dbReference type="PROSITE" id="PS01162">
    <property type="entry name" value="QOR_ZETA_CRYSTAL"/>
    <property type="match status" value="1"/>
</dbReference>
<feature type="region of interest" description="N-terminal hotdog fold" evidence="7">
    <location>
        <begin position="893"/>
        <end position="1012"/>
    </location>
</feature>
<dbReference type="Pfam" id="PF02801">
    <property type="entry name" value="Ketoacyl-synt_C"/>
    <property type="match status" value="1"/>
</dbReference>
<evidence type="ECO:0000256" key="1">
    <source>
        <dbReference type="ARBA" id="ARBA00022450"/>
    </source>
</evidence>
<dbReference type="InterPro" id="IPR013154">
    <property type="entry name" value="ADH-like_N"/>
</dbReference>
<evidence type="ECO:0000256" key="5">
    <source>
        <dbReference type="ARBA" id="ARBA00023268"/>
    </source>
</evidence>
<dbReference type="PROSITE" id="PS52004">
    <property type="entry name" value="KS3_2"/>
    <property type="match status" value="1"/>
</dbReference>
<dbReference type="Pfam" id="PF21089">
    <property type="entry name" value="PKS_DH_N"/>
    <property type="match status" value="1"/>
</dbReference>
<dbReference type="InterPro" id="IPR014043">
    <property type="entry name" value="Acyl_transferase_dom"/>
</dbReference>
<dbReference type="InterPro" id="IPR016036">
    <property type="entry name" value="Malonyl_transacylase_ACP-bd"/>
</dbReference>
<evidence type="ECO:0000256" key="7">
    <source>
        <dbReference type="PROSITE-ProRule" id="PRU01363"/>
    </source>
</evidence>
<dbReference type="InterPro" id="IPR011032">
    <property type="entry name" value="GroES-like_sf"/>
</dbReference>
<name>A0A1U7JM28_9HYPH</name>
<dbReference type="Pfam" id="PF00107">
    <property type="entry name" value="ADH_zinc_N"/>
    <property type="match status" value="1"/>
</dbReference>
<dbReference type="Pfam" id="PF08240">
    <property type="entry name" value="ADH_N"/>
    <property type="match status" value="1"/>
</dbReference>
<dbReference type="GO" id="GO:0008270">
    <property type="term" value="F:zinc ion binding"/>
    <property type="evidence" value="ECO:0007669"/>
    <property type="project" value="InterPro"/>
</dbReference>
<feature type="region of interest" description="C-terminal hotdog fold" evidence="7">
    <location>
        <begin position="1024"/>
        <end position="1173"/>
    </location>
</feature>
<dbReference type="CDD" id="cd05195">
    <property type="entry name" value="enoyl_red"/>
    <property type="match status" value="1"/>
</dbReference>
<feature type="domain" description="Carrier" evidence="9">
    <location>
        <begin position="2387"/>
        <end position="2464"/>
    </location>
</feature>
<dbReference type="SUPFAM" id="SSF55048">
    <property type="entry name" value="Probable ACP-binding domain of malonyl-CoA ACP transacylase"/>
    <property type="match status" value="1"/>
</dbReference>
<organism evidence="12 13">
    <name type="scientific">Pseudovibrio exalbescens</name>
    <dbReference type="NCBI Taxonomy" id="197461"/>
    <lineage>
        <taxon>Bacteria</taxon>
        <taxon>Pseudomonadati</taxon>
        <taxon>Pseudomonadota</taxon>
        <taxon>Alphaproteobacteria</taxon>
        <taxon>Hyphomicrobiales</taxon>
        <taxon>Stappiaceae</taxon>
        <taxon>Pseudovibrio</taxon>
    </lineage>
</organism>
<feature type="compositionally biased region" description="Basic and acidic residues" evidence="8">
    <location>
        <begin position="2486"/>
        <end position="2495"/>
    </location>
</feature>
<keyword evidence="5" id="KW-0511">Multifunctional enzyme</keyword>
<dbReference type="SUPFAM" id="SSF52151">
    <property type="entry name" value="FabD/lysophospholipase-like"/>
    <property type="match status" value="1"/>
</dbReference>
<dbReference type="Gene3D" id="3.10.129.110">
    <property type="entry name" value="Polyketide synthase dehydratase"/>
    <property type="match status" value="1"/>
</dbReference>
<gene>
    <name evidence="12" type="ORF">A3843_01220</name>
</gene>
<dbReference type="GO" id="GO:0006633">
    <property type="term" value="P:fatty acid biosynthetic process"/>
    <property type="evidence" value="ECO:0007669"/>
    <property type="project" value="InterPro"/>
</dbReference>
<dbReference type="PROSITE" id="PS50075">
    <property type="entry name" value="CARRIER"/>
    <property type="match status" value="1"/>
</dbReference>
<dbReference type="InterPro" id="IPR013968">
    <property type="entry name" value="PKS_KR"/>
</dbReference>
<dbReference type="PROSITE" id="PS52019">
    <property type="entry name" value="PKS_MFAS_DH"/>
    <property type="match status" value="1"/>
</dbReference>
<dbReference type="SMART" id="SM00829">
    <property type="entry name" value="PKS_ER"/>
    <property type="match status" value="1"/>
</dbReference>
<feature type="compositionally biased region" description="Polar residues" evidence="8">
    <location>
        <begin position="2468"/>
        <end position="2485"/>
    </location>
</feature>
<feature type="region of interest" description="Disordered" evidence="8">
    <location>
        <begin position="2468"/>
        <end position="2514"/>
    </location>
</feature>
<reference evidence="12 13" key="1">
    <citation type="submission" date="2016-03" db="EMBL/GenBank/DDBJ databases">
        <title>Genome sequence of Nesiotobacter sp. nov., a moderately halophilic alphaproteobacterium isolated from the Yellow Sea, China.</title>
        <authorList>
            <person name="Zhang G."/>
            <person name="Zhang R."/>
        </authorList>
    </citation>
    <scope>NUCLEOTIDE SEQUENCE [LARGE SCALE GENOMIC DNA]</scope>
    <source>
        <strain evidence="12 13">WB1-6</strain>
    </source>
</reference>
<dbReference type="Gene3D" id="3.90.180.10">
    <property type="entry name" value="Medium-chain alcohol dehydrogenases, catalytic domain"/>
    <property type="match status" value="1"/>
</dbReference>
<dbReference type="InterPro" id="IPR042104">
    <property type="entry name" value="PKS_dehydratase_sf"/>
</dbReference>
<dbReference type="InterPro" id="IPR006162">
    <property type="entry name" value="Ppantetheine_attach_site"/>
</dbReference>
<dbReference type="Pfam" id="PF16197">
    <property type="entry name" value="KAsynt_C_assoc"/>
    <property type="match status" value="1"/>
</dbReference>
<dbReference type="InterPro" id="IPR014030">
    <property type="entry name" value="Ketoacyl_synth_N"/>
</dbReference>
<dbReference type="SUPFAM" id="SSF47336">
    <property type="entry name" value="ACP-like"/>
    <property type="match status" value="1"/>
</dbReference>
<evidence type="ECO:0000259" key="9">
    <source>
        <dbReference type="PROSITE" id="PS50075"/>
    </source>
</evidence>
<feature type="active site" description="Proton donor; for dehydratase activity" evidence="7">
    <location>
        <position position="1086"/>
    </location>
</feature>
<dbReference type="GO" id="GO:0004312">
    <property type="term" value="F:fatty acid synthase activity"/>
    <property type="evidence" value="ECO:0007669"/>
    <property type="project" value="TreeGrafter"/>
</dbReference>
<dbReference type="RefSeq" id="WP_028482064.1">
    <property type="nucleotide sequence ID" value="NZ_LVVZ01000003.1"/>
</dbReference>
<sequence>MIEIVGWSLRVPGSSTKSELWTQLKNGVCSVSEIPADRWNSFRYLHPRYSEPGKTYSFAAGVLDDVWGFDPGLFGISPREAEQMDPQQRILLELTWEAIEDAGVAPSSLSGGNVGVFVGASALDYGAESLFDPSVATGHFMTGNTLSIVANRLSYIFDFKGPSFSVDTACSSSLVALNEAVDALNAGRIDTAIVAGVNVLASPFPFVGFAQATMLSPEGLCRAFDADGKGYVRAEGGLVFVLRRQDADRWPGQRSHADIVGVDINSDGRTVGMSLPSADYQAALLKRIYDHHNINPQDLAFIEAHGTGTRVGDPAEAESIGTILGQRRSTPLPIGSVKTNIGHLEPASGLAGVAKAILALENNYLPPSLHFETPNPDIDFEGLNLSVITDGIGLARGQHKRYAGVNSFGFGGTNAHVILSDPAQPDVVAHQNSSNDGAGILMLSAQSKEALAELAKTYATRCDAITNDEDLAGLQSAAYYRRQNFGEKLLVVGSNPAQTAQNLREFATGKTSEQVIHAQTQSNSGSCAFAFSGNGAQWAGMGRCAYQRNTAFRAAFQQIDKLFESLSEWSLKDQLFAEDLAERLKKTSVAQPLLFATQVALCRALAAYGLKPDMVLGHSIGEVAAAEVAGILSLEDAVALVFNRSIHQETVAGSGTMAALVLPADQAQAAIDESGLPTLGVAAVNSPKSVTVSGSYEDIEAFGRFAKSKRYVFRKIALDYPFHSALIDPVEAPFRDAMPEISPKQGSVAFYSTVSGKRAEGHTLTKEYWWQNLRQTVQFVGAVEAALDDGARYLIEIGPKPILQGYMKQIAAEAESTIATLDSLSQSEPDHLDPVLQILARAMAAGVAVDEHRVFGENPASSIELPTYAFQHKTFRFQGTSESNIGLFRGGYHCLLGWRANAEVPVWTTHLDSTVVPFLADHFINGHEIFPGAGYVEMMLAAAQEVYGQEEVEVQTLDILQALHLSHDYLVEVQTRLSPETGTVEIFSRRRLSDDAWMLNATGRVFQAISEDDARAHDHNRPAELVAARDEIYDRAHQYGLEFGPHFQRARTISKLGPDRLRVQLQSLRDDGLERGNFGIHPAELDGCFHGLLALFKAASEDDLATGQAYVPIHFASIRQARAGGSPAVVDLRVRRVSSRSIHADFRIFDEDGTALLIIKGGRFRATELGRKDNPADLIYRHETRYLPLHGQQEAPDALAQLQVSFAPKALTRQNLYVGAETEEKESSLLLEAAAQRVAYDTLMQACKDGEIDLSTLPEDHKLYFRQLMQILLDVDGAVQLDGHRFRLTDRFELPDFDVLVRSVLHDNPEEAASATLISQARRNITRLISAEDGVETEASAALLDHFWFSSPAALARTAALEAWLTPFLEAWPADRPLRVLELSGSGLNVARFIANRVDHSLLSITVAEPDHRCAARLQATEPATSVIRVCDVSEGWTDVLQAEAYDVVLSSGRLHLFQTGSLSLEDVGAALSQDGRFIAVESPPEILQDVVFGIREQWFANSLSSEFPLGPMMGAQAWQDHLSGCGLRDVDTHQCTVNGCALTLVSAWRNSPGIETKDHDEVSAEWLLVTGKVPAAAECTATLESLAASHGISLRHLEIDPRHEAVQDEGFWASRLEEINPATELTVIDLTSTFGIDSTPTEALTAKAMMYRALSQAAGTRELRTILVASGGASAPNTGHASAVQSAIWTFARTLSNEAPELNPTLLDVSLQQDADRLAREIFRGITSLAGETEGVVTGSTLAVPRVVRGFSRKAWKPGQRMELSFDRSGSLDNLHWKAMPDREIGAQEVEIEVAATGLNFRDVMWTLGMLPEEALEDGYGGPALGLEVSGTVTRVGQGVTTVKTGDRVIAFTSGGFATHVMVPEFSIAPLPEDHDLIAAATVPVAFLTAYYSLIHLARLREDQWVLIHGGAGGVGLAALQIAKWAGARVIATAGSDEKRDLLKILGADHVLDSRSLHFAHEVMELTGGDGVDAVLNSLAGEAMERSLQTLRPFGSFLELGKRDYYANTKIGLRPFRRNLTYFGIDLDQILLHDKTLMTRLIKEVFALLKDQVFTPLPHRRFEARSVQDAFRLMQRSGHIGKIIVVPPQEGEIKVPAPGDPVRFSSTGTHLVVGGLGGFGGQIANWLADRGARHLVLTSRRGQASEEHQRLIETLAAKGVLVEARACDVTDRGSLEGLLADLRQNGAIKGVIHAAMVLDDGILTSLDADRFARVLEPKVHGAALLDELTRDDPIEQFILFSSATTMIGNPGQSNYVAANGYLEGLARKRRLQGLPAVAVGWGAIGDVGFLARNQDVSGKLSRHLGAATIRAREGLDVLAMAMASDGGGVDDAVMHIGRFDWSTALSTLPLLKSPSFDQLTKQFGSTADSQDQLDLEQLVAGKSERDAVEIISKLLAGEIGRILRLPPEEIGSKKPLAEFGMDSLMGLELRMGIQQRFGVEIPLVSITGGTCIEDFALQILKRLGNEATSGSTASSSHETLASQHVSDDLSDEQKQAVQKALESQGNKVASILQ</sequence>